<dbReference type="GO" id="GO:0006952">
    <property type="term" value="P:defense response"/>
    <property type="evidence" value="ECO:0007669"/>
    <property type="project" value="UniProtKB-KW"/>
</dbReference>
<evidence type="ECO:0000313" key="7">
    <source>
        <dbReference type="Proteomes" id="UP000836841"/>
    </source>
</evidence>
<dbReference type="PANTHER" id="PTHR47186">
    <property type="entry name" value="LEUCINE-RICH REPEAT-CONTAINING PROTEIN 57"/>
    <property type="match status" value="1"/>
</dbReference>
<dbReference type="InterPro" id="IPR036388">
    <property type="entry name" value="WH-like_DNA-bd_sf"/>
</dbReference>
<keyword evidence="1" id="KW-0677">Repeat</keyword>
<feature type="domain" description="Disease resistance R13L4/SHOC-2-like LRR" evidence="5">
    <location>
        <begin position="383"/>
        <end position="557"/>
    </location>
</feature>
<evidence type="ECO:0000256" key="2">
    <source>
        <dbReference type="ARBA" id="ARBA00022821"/>
    </source>
</evidence>
<dbReference type="SUPFAM" id="SSF52047">
    <property type="entry name" value="RNI-like"/>
    <property type="match status" value="1"/>
</dbReference>
<dbReference type="EMBL" id="OU466858">
    <property type="protein sequence ID" value="CAH2046309.1"/>
    <property type="molecule type" value="Genomic_DNA"/>
</dbReference>
<keyword evidence="3" id="KW-0175">Coiled coil</keyword>
<dbReference type="Pfam" id="PF23598">
    <property type="entry name" value="LRR_14"/>
    <property type="match status" value="1"/>
</dbReference>
<evidence type="ECO:0000256" key="4">
    <source>
        <dbReference type="SAM" id="MobiDB-lite"/>
    </source>
</evidence>
<dbReference type="PANTHER" id="PTHR47186:SF54">
    <property type="entry name" value="DISEASE RESISTANCE RPP13-LIKE PROTEIN 4"/>
    <property type="match status" value="1"/>
</dbReference>
<feature type="region of interest" description="Disordered" evidence="4">
    <location>
        <begin position="69"/>
        <end position="92"/>
    </location>
</feature>
<evidence type="ECO:0000256" key="1">
    <source>
        <dbReference type="ARBA" id="ARBA00022737"/>
    </source>
</evidence>
<name>A0AAU9RMU3_THLAR</name>
<gene>
    <name evidence="6" type="ORF">TAV2_LOCUS5329</name>
</gene>
<dbReference type="InterPro" id="IPR032675">
    <property type="entry name" value="LRR_dom_sf"/>
</dbReference>
<organism evidence="6 7">
    <name type="scientific">Thlaspi arvense</name>
    <name type="common">Field penny-cress</name>
    <dbReference type="NCBI Taxonomy" id="13288"/>
    <lineage>
        <taxon>Eukaryota</taxon>
        <taxon>Viridiplantae</taxon>
        <taxon>Streptophyta</taxon>
        <taxon>Embryophyta</taxon>
        <taxon>Tracheophyta</taxon>
        <taxon>Spermatophyta</taxon>
        <taxon>Magnoliopsida</taxon>
        <taxon>eudicotyledons</taxon>
        <taxon>Gunneridae</taxon>
        <taxon>Pentapetalae</taxon>
        <taxon>rosids</taxon>
        <taxon>malvids</taxon>
        <taxon>Brassicales</taxon>
        <taxon>Brassicaceae</taxon>
        <taxon>Thlaspideae</taxon>
        <taxon>Thlaspi</taxon>
    </lineage>
</organism>
<proteinExistence type="predicted"/>
<feature type="region of interest" description="Disordered" evidence="4">
    <location>
        <begin position="170"/>
        <end position="195"/>
    </location>
</feature>
<dbReference type="Proteomes" id="UP000836841">
    <property type="component" value="Chromosome 2"/>
</dbReference>
<feature type="compositionally biased region" description="Basic and acidic residues" evidence="4">
    <location>
        <begin position="183"/>
        <end position="195"/>
    </location>
</feature>
<evidence type="ECO:0000259" key="5">
    <source>
        <dbReference type="Pfam" id="PF23598"/>
    </source>
</evidence>
<sequence>MLPNAMTQSDTNVNTIDSMIATVSQLYKDIQLQDAYQDTDEAAMEEHTPVLTSKSIGAVTLEEITSEQPTIGAGEGTGFERTRSAPPRSLPRPVNQIRKLQRVLRGLKRNLNHMKSLQSDVERELNYRSRSLSLVAKDAEPSRSLHTSLTDCLEKDLENITNKLLDLMNKVPVPPEKQKNKKASPDHQDGDGDNDGKVIACLPGIHANEEDLKRLAVFRDVQGKFTGLSTERQICLLSFGVFPENQEVNRTMLMYWWIGEDILPREAKPEDAVKDILKEFMEKKLIEPVENKRKVEPNSYKMTPFVHSSVVLISEEIGLFNMYQKATKPKMKKSDLNKVCLVQESSSQPEAKGRRMKPENMETVFNVSEKFPEFTCKWFTSMTKLKVLYLGRWERTEREIEIDSRRVMKDLSSLKRLRFLSLQGISAIKSLSRSACKLSELIVLDFRDCYNLEKLPDDIHKLKNLIYLDLTGCDALERIPVRLSWLDNLEVLKGFVVSDFQTEITCELGALVHLTKLRKLSITVDRGGFGLNDLIKATGDFKSLEILKVRWGSRIPPVRERKPEGNIVRFMRSVTSIDSRNPMKNLIERHRHYLPRNLRKLDLQRVPECELPGLLQPHNLKDLEELHLRSWISLEGFGDLPEKPTECGVKVLRLKSLPKLKVEWRELTQLYFPKLGFLESYECPRVTFCPCDRDGIWRSHER</sequence>
<protein>
    <recommendedName>
        <fullName evidence="5">Disease resistance R13L4/SHOC-2-like LRR domain-containing protein</fullName>
    </recommendedName>
</protein>
<dbReference type="AlphaFoldDB" id="A0AAU9RMU3"/>
<evidence type="ECO:0000256" key="3">
    <source>
        <dbReference type="SAM" id="Coils"/>
    </source>
</evidence>
<keyword evidence="2" id="KW-0611">Plant defense</keyword>
<evidence type="ECO:0000313" key="6">
    <source>
        <dbReference type="EMBL" id="CAH2046309.1"/>
    </source>
</evidence>
<accession>A0AAU9RMU3</accession>
<keyword evidence="7" id="KW-1185">Reference proteome</keyword>
<reference evidence="6 7" key="1">
    <citation type="submission" date="2022-03" db="EMBL/GenBank/DDBJ databases">
        <authorList>
            <person name="Nunn A."/>
            <person name="Chopra R."/>
            <person name="Nunn A."/>
            <person name="Contreras Garrido A."/>
        </authorList>
    </citation>
    <scope>NUCLEOTIDE SEQUENCE [LARGE SCALE GENOMIC DNA]</scope>
</reference>
<feature type="coiled-coil region" evidence="3">
    <location>
        <begin position="97"/>
        <end position="124"/>
    </location>
</feature>
<dbReference type="Gene3D" id="3.80.10.10">
    <property type="entry name" value="Ribonuclease Inhibitor"/>
    <property type="match status" value="1"/>
</dbReference>
<dbReference type="InterPro" id="IPR055414">
    <property type="entry name" value="LRR_R13L4/SHOC2-like"/>
</dbReference>
<dbReference type="Gene3D" id="1.10.10.10">
    <property type="entry name" value="Winged helix-like DNA-binding domain superfamily/Winged helix DNA-binding domain"/>
    <property type="match status" value="1"/>
</dbReference>